<protein>
    <submittedName>
        <fullName evidence="2">Uncharacterized protein</fullName>
    </submittedName>
</protein>
<accession>A0AAV7M8F4</accession>
<keyword evidence="3" id="KW-1185">Reference proteome</keyword>
<feature type="compositionally biased region" description="Basic residues" evidence="1">
    <location>
        <begin position="33"/>
        <end position="46"/>
    </location>
</feature>
<dbReference type="AlphaFoldDB" id="A0AAV7M8F4"/>
<dbReference type="EMBL" id="JANPWB010000014">
    <property type="protein sequence ID" value="KAJ1099802.1"/>
    <property type="molecule type" value="Genomic_DNA"/>
</dbReference>
<sequence length="146" mass="15600">MHTSQETIRIYFWVTWGFVKPFLPSPGEGGGERKKRQHQDHQRHSRTTSGTPGGIGSTRTTTTSITPGGSGSTGTTSGTPGSRRRYQDVMSNDGGVSTQAIIDGPGGRTTWDPAMLWGERGLGRYLGLVINLIFPTRRAGAGEAAP</sequence>
<name>A0AAV7M8F4_PLEWA</name>
<organism evidence="2 3">
    <name type="scientific">Pleurodeles waltl</name>
    <name type="common">Iberian ribbed newt</name>
    <dbReference type="NCBI Taxonomy" id="8319"/>
    <lineage>
        <taxon>Eukaryota</taxon>
        <taxon>Metazoa</taxon>
        <taxon>Chordata</taxon>
        <taxon>Craniata</taxon>
        <taxon>Vertebrata</taxon>
        <taxon>Euteleostomi</taxon>
        <taxon>Amphibia</taxon>
        <taxon>Batrachia</taxon>
        <taxon>Caudata</taxon>
        <taxon>Salamandroidea</taxon>
        <taxon>Salamandridae</taxon>
        <taxon>Pleurodelinae</taxon>
        <taxon>Pleurodeles</taxon>
    </lineage>
</organism>
<feature type="region of interest" description="Disordered" evidence="1">
    <location>
        <begin position="25"/>
        <end position="108"/>
    </location>
</feature>
<gene>
    <name evidence="2" type="ORF">NDU88_004897</name>
</gene>
<evidence type="ECO:0000313" key="2">
    <source>
        <dbReference type="EMBL" id="KAJ1099802.1"/>
    </source>
</evidence>
<feature type="compositionally biased region" description="Low complexity" evidence="1">
    <location>
        <begin position="57"/>
        <end position="81"/>
    </location>
</feature>
<comment type="caution">
    <text evidence="2">The sequence shown here is derived from an EMBL/GenBank/DDBJ whole genome shotgun (WGS) entry which is preliminary data.</text>
</comment>
<proteinExistence type="predicted"/>
<evidence type="ECO:0000256" key="1">
    <source>
        <dbReference type="SAM" id="MobiDB-lite"/>
    </source>
</evidence>
<evidence type="ECO:0000313" key="3">
    <source>
        <dbReference type="Proteomes" id="UP001066276"/>
    </source>
</evidence>
<dbReference type="Proteomes" id="UP001066276">
    <property type="component" value="Chromosome 10"/>
</dbReference>
<reference evidence="2" key="1">
    <citation type="journal article" date="2022" name="bioRxiv">
        <title>Sequencing and chromosome-scale assembly of the giantPleurodeles waltlgenome.</title>
        <authorList>
            <person name="Brown T."/>
            <person name="Elewa A."/>
            <person name="Iarovenko S."/>
            <person name="Subramanian E."/>
            <person name="Araus A.J."/>
            <person name="Petzold A."/>
            <person name="Susuki M."/>
            <person name="Suzuki K.-i.T."/>
            <person name="Hayashi T."/>
            <person name="Toyoda A."/>
            <person name="Oliveira C."/>
            <person name="Osipova E."/>
            <person name="Leigh N.D."/>
            <person name="Simon A."/>
            <person name="Yun M.H."/>
        </authorList>
    </citation>
    <scope>NUCLEOTIDE SEQUENCE</scope>
    <source>
        <strain evidence="2">20211129_DDA</strain>
        <tissue evidence="2">Liver</tissue>
    </source>
</reference>